<dbReference type="PANTHER" id="PTHR47424:SF3">
    <property type="entry name" value="REGULATORY PROTEIN GAL4"/>
    <property type="match status" value="1"/>
</dbReference>
<proteinExistence type="predicted"/>
<dbReference type="SUPFAM" id="SSF57701">
    <property type="entry name" value="Zn2/Cys6 DNA-binding domain"/>
    <property type="match status" value="1"/>
</dbReference>
<keyword evidence="4" id="KW-0804">Transcription</keyword>
<dbReference type="GO" id="GO:0000981">
    <property type="term" value="F:DNA-binding transcription factor activity, RNA polymerase II-specific"/>
    <property type="evidence" value="ECO:0007669"/>
    <property type="project" value="InterPro"/>
</dbReference>
<feature type="domain" description="Zn(2)-C6 fungal-type" evidence="7">
    <location>
        <begin position="43"/>
        <end position="72"/>
    </location>
</feature>
<evidence type="ECO:0000256" key="5">
    <source>
        <dbReference type="ARBA" id="ARBA00023242"/>
    </source>
</evidence>
<comment type="caution">
    <text evidence="8">The sequence shown here is derived from an EMBL/GenBank/DDBJ whole genome shotgun (WGS) entry which is preliminary data.</text>
</comment>
<dbReference type="PROSITE" id="PS00463">
    <property type="entry name" value="ZN2_CY6_FUNGAL_1"/>
    <property type="match status" value="1"/>
</dbReference>
<evidence type="ECO:0000256" key="1">
    <source>
        <dbReference type="ARBA" id="ARBA00022723"/>
    </source>
</evidence>
<organism evidence="8 9">
    <name type="scientific">Cryptococcus neoformans Tu259-1</name>
    <dbReference type="NCBI Taxonomy" id="1230072"/>
    <lineage>
        <taxon>Eukaryota</taxon>
        <taxon>Fungi</taxon>
        <taxon>Dikarya</taxon>
        <taxon>Basidiomycota</taxon>
        <taxon>Agaricomycotina</taxon>
        <taxon>Tremellomycetes</taxon>
        <taxon>Tremellales</taxon>
        <taxon>Cryptococcaceae</taxon>
        <taxon>Cryptococcus</taxon>
        <taxon>Cryptococcus neoformans species complex</taxon>
    </lineage>
</organism>
<evidence type="ECO:0000313" key="9">
    <source>
        <dbReference type="Proteomes" id="UP000199727"/>
    </source>
</evidence>
<evidence type="ECO:0000256" key="6">
    <source>
        <dbReference type="SAM" id="MobiDB-lite"/>
    </source>
</evidence>
<dbReference type="PROSITE" id="PS50048">
    <property type="entry name" value="ZN2_CY6_FUNGAL_2"/>
    <property type="match status" value="1"/>
</dbReference>
<dbReference type="InterPro" id="IPR036864">
    <property type="entry name" value="Zn2-C6_fun-type_DNA-bd_sf"/>
</dbReference>
<dbReference type="Proteomes" id="UP000199727">
    <property type="component" value="Unassembled WGS sequence"/>
</dbReference>
<dbReference type="GO" id="GO:0000435">
    <property type="term" value="P:positive regulation of transcription from RNA polymerase II promoter by galactose"/>
    <property type="evidence" value="ECO:0007669"/>
    <property type="project" value="TreeGrafter"/>
</dbReference>
<dbReference type="SMART" id="SM00066">
    <property type="entry name" value="GAL4"/>
    <property type="match status" value="1"/>
</dbReference>
<dbReference type="InterPro" id="IPR001138">
    <property type="entry name" value="Zn2Cys6_DnaBD"/>
</dbReference>
<keyword evidence="1" id="KW-0479">Metal-binding</keyword>
<dbReference type="CDD" id="cd12148">
    <property type="entry name" value="fungal_TF_MHR"/>
    <property type="match status" value="1"/>
</dbReference>
<dbReference type="InterPro" id="IPR051127">
    <property type="entry name" value="Fungal_SecMet_Regulators"/>
</dbReference>
<keyword evidence="3" id="KW-0238">DNA-binding</keyword>
<name>A0A854Q888_CRYNE</name>
<evidence type="ECO:0000256" key="3">
    <source>
        <dbReference type="ARBA" id="ARBA00023125"/>
    </source>
</evidence>
<reference evidence="8 9" key="1">
    <citation type="submission" date="2017-06" db="EMBL/GenBank/DDBJ databases">
        <title>Global population genomics of the pathogenic fungus Cryptococcus neoformans var. grubii.</title>
        <authorList>
            <person name="Cuomo C."/>
            <person name="Litvintseva A."/>
            <person name="Chen Y."/>
            <person name="Young S."/>
            <person name="Zeng Q."/>
            <person name="Chapman S."/>
            <person name="Gujja S."/>
            <person name="Saif S."/>
            <person name="Birren B."/>
        </authorList>
    </citation>
    <scope>NUCLEOTIDE SEQUENCE [LARGE SCALE GENOMIC DNA]</scope>
    <source>
        <strain evidence="8 9">Tu259-1</strain>
    </source>
</reference>
<accession>A0A854Q888</accession>
<dbReference type="CDD" id="cd00067">
    <property type="entry name" value="GAL4"/>
    <property type="match status" value="1"/>
</dbReference>
<dbReference type="GO" id="GO:0008270">
    <property type="term" value="F:zinc ion binding"/>
    <property type="evidence" value="ECO:0007669"/>
    <property type="project" value="InterPro"/>
</dbReference>
<evidence type="ECO:0000259" key="7">
    <source>
        <dbReference type="PROSITE" id="PS50048"/>
    </source>
</evidence>
<evidence type="ECO:0000256" key="2">
    <source>
        <dbReference type="ARBA" id="ARBA00023015"/>
    </source>
</evidence>
<evidence type="ECO:0000313" key="8">
    <source>
        <dbReference type="EMBL" id="OXG14340.1"/>
    </source>
</evidence>
<dbReference type="GO" id="GO:0006351">
    <property type="term" value="P:DNA-templated transcription"/>
    <property type="evidence" value="ECO:0007669"/>
    <property type="project" value="InterPro"/>
</dbReference>
<dbReference type="GO" id="GO:0000978">
    <property type="term" value="F:RNA polymerase II cis-regulatory region sequence-specific DNA binding"/>
    <property type="evidence" value="ECO:0007669"/>
    <property type="project" value="TreeGrafter"/>
</dbReference>
<dbReference type="Pfam" id="PF00172">
    <property type="entry name" value="Zn_clus"/>
    <property type="match status" value="1"/>
</dbReference>
<dbReference type="OrthoDB" id="3364175at2759"/>
<keyword evidence="5" id="KW-0539">Nucleus</keyword>
<dbReference type="SMART" id="SM00906">
    <property type="entry name" value="Fungal_trans"/>
    <property type="match status" value="1"/>
</dbReference>
<dbReference type="PANTHER" id="PTHR47424">
    <property type="entry name" value="REGULATORY PROTEIN GAL4"/>
    <property type="match status" value="1"/>
</dbReference>
<dbReference type="Pfam" id="PF04082">
    <property type="entry name" value="Fungal_trans"/>
    <property type="match status" value="1"/>
</dbReference>
<dbReference type="EMBL" id="AMKT01000076">
    <property type="protein sequence ID" value="OXG14340.1"/>
    <property type="molecule type" value="Genomic_DNA"/>
</dbReference>
<dbReference type="Gene3D" id="4.10.240.10">
    <property type="entry name" value="Zn(2)-C6 fungal-type DNA-binding domain"/>
    <property type="match status" value="1"/>
</dbReference>
<evidence type="ECO:0000256" key="4">
    <source>
        <dbReference type="ARBA" id="ARBA00023163"/>
    </source>
</evidence>
<gene>
    <name evidence="8" type="ORF">C361_05640</name>
</gene>
<protein>
    <submittedName>
        <fullName evidence="8">Nuclear protein</fullName>
    </submittedName>
</protein>
<keyword evidence="2" id="KW-0805">Transcription regulation</keyword>
<dbReference type="GO" id="GO:0005634">
    <property type="term" value="C:nucleus"/>
    <property type="evidence" value="ECO:0007669"/>
    <property type="project" value="TreeGrafter"/>
</dbReference>
<feature type="region of interest" description="Disordered" evidence="6">
    <location>
        <begin position="180"/>
        <end position="199"/>
    </location>
</feature>
<dbReference type="InterPro" id="IPR007219">
    <property type="entry name" value="XnlR_reg_dom"/>
</dbReference>
<sequence length="771" mass="85102">MSPSGGRGTQECISLRYSIETDNSPVGAHGQLRPAKRVKVATACENCKTRKVGCDGSHPCHRCIQDQRTCTYAQKEARSALTRARMTELEDRISAYERIWNAVLEEYPIQQAYDDAVGYGMSLAIDKARMLRLPKSQSHVNHSYRLPTTISPPSPDFSFNRTEPRTSAIRLSSPTALISLPPTRMPSIEPESEPLQSTSDEVEGSYEWKEAAKQVPGQANLQSDAGMASLTYSGKGASYLGLSSGATFLNAIRRLSPQAVAELSPNGAFITSGSLVMGGCSNALQGLNPNPAEQQVVLPSAVKTKSLVESYFRYFHPLTPLVHEPTIRAQISGAVPIVKPGSDVLMYMIFAMGALDLAQSEEDDDGHEYYETARQSMDREILEGGTLPLVQGLAIMANYLQRNNRPNAGYLCLGMAIRMATALGLHTPAAGKKCSALEKEMRIRVWWSLVALEAGCAVTFGRPHSVGPFQLAAIPLPLNVDDEYLTVSTTVQPKSCDRPTLYTALIVQAELAKVTCGIHDRILQSHPAPTVEQVKRYNERVVSVLQARSNILQVEQNGPYQLARRIQIWRTNDFRAVLHRPILLAAAWDTSHRKILLPGVREAIEACRVLALENLEDIGSFVSTQPNHQRGTEWYTLYFAFQASLTLLLSIVWEPHHTNATQWRSVLTSTALWFRQIQSMKRLALAYASVLESVVGKLPPLEVIDALIRAVGDTSSSSQSNLGIMPNPVTDQGSADILDFERYWMELWDNDTSTSNLGWSVDDNTQNGWQF</sequence>
<dbReference type="AlphaFoldDB" id="A0A854Q888"/>